<comment type="caution">
    <text evidence="8">The sequence shown here is derived from an EMBL/GenBank/DDBJ whole genome shotgun (WGS) entry which is preliminary data.</text>
</comment>
<evidence type="ECO:0000256" key="4">
    <source>
        <dbReference type="ARBA" id="ARBA00023015"/>
    </source>
</evidence>
<proteinExistence type="inferred from homology"/>
<evidence type="ECO:0000313" key="9">
    <source>
        <dbReference type="Proteomes" id="UP001159428"/>
    </source>
</evidence>
<evidence type="ECO:0000313" key="8">
    <source>
        <dbReference type="EMBL" id="CAH3128523.1"/>
    </source>
</evidence>
<dbReference type="GO" id="GO:0016592">
    <property type="term" value="C:mediator complex"/>
    <property type="evidence" value="ECO:0007669"/>
    <property type="project" value="InterPro"/>
</dbReference>
<organism evidence="8 9">
    <name type="scientific">Pocillopora meandrina</name>
    <dbReference type="NCBI Taxonomy" id="46732"/>
    <lineage>
        <taxon>Eukaryota</taxon>
        <taxon>Metazoa</taxon>
        <taxon>Cnidaria</taxon>
        <taxon>Anthozoa</taxon>
        <taxon>Hexacorallia</taxon>
        <taxon>Scleractinia</taxon>
        <taxon>Astrocoeniina</taxon>
        <taxon>Pocilloporidae</taxon>
        <taxon>Pocillopora</taxon>
    </lineage>
</organism>
<keyword evidence="4" id="KW-0805">Transcription regulation</keyword>
<dbReference type="AlphaFoldDB" id="A0AAU9WWQ7"/>
<evidence type="ECO:0000256" key="6">
    <source>
        <dbReference type="ARBA" id="ARBA00023242"/>
    </source>
</evidence>
<keyword evidence="6" id="KW-0539">Nucleus</keyword>
<gene>
    <name evidence="8" type="ORF">PMEA_00013509</name>
</gene>
<dbReference type="PANTHER" id="PTHR28314">
    <property type="entry name" value="MEDIATOR OF RNA POLYMERASE II TRANSCRIPTION SUBUNIT 29"/>
    <property type="match status" value="1"/>
</dbReference>
<dbReference type="PANTHER" id="PTHR28314:SF1">
    <property type="entry name" value="MEDIATOR OF RNA POLYMERASE II TRANSCRIPTION SUBUNIT 29"/>
    <property type="match status" value="1"/>
</dbReference>
<dbReference type="InterPro" id="IPR021018">
    <property type="entry name" value="Mediator_Med29_met"/>
</dbReference>
<dbReference type="Proteomes" id="UP001159428">
    <property type="component" value="Unassembled WGS sequence"/>
</dbReference>
<dbReference type="EMBL" id="CALNXJ010000023">
    <property type="protein sequence ID" value="CAH3128523.1"/>
    <property type="molecule type" value="Genomic_DNA"/>
</dbReference>
<dbReference type="GO" id="GO:0003712">
    <property type="term" value="F:transcription coregulator activity"/>
    <property type="evidence" value="ECO:0007669"/>
    <property type="project" value="TreeGrafter"/>
</dbReference>
<keyword evidence="5" id="KW-0804">Transcription</keyword>
<dbReference type="Pfam" id="PF11568">
    <property type="entry name" value="Med29"/>
    <property type="match status" value="1"/>
</dbReference>
<reference evidence="8 9" key="1">
    <citation type="submission" date="2022-05" db="EMBL/GenBank/DDBJ databases">
        <authorList>
            <consortium name="Genoscope - CEA"/>
            <person name="William W."/>
        </authorList>
    </citation>
    <scope>NUCLEOTIDE SEQUENCE [LARGE SCALE GENOMIC DNA]</scope>
</reference>
<name>A0AAU9WWQ7_9CNID</name>
<sequence length="141" mass="15433">MASSNTAGSAIDAENVGKLIKHAKDTLANVMRLANQAIDQNAEVDLGTKTTEGPNNKLEKSLEDFYIACDQLQLYLGLMRETASQTHDSGRYTPKPIFSSKTENVAGTQTYSEYLSTVRTQIAATKELHDMLSEFSSTQLP</sequence>
<evidence type="ECO:0000256" key="1">
    <source>
        <dbReference type="ARBA" id="ARBA00004123"/>
    </source>
</evidence>
<evidence type="ECO:0000256" key="5">
    <source>
        <dbReference type="ARBA" id="ARBA00023163"/>
    </source>
</evidence>
<accession>A0AAU9WWQ7</accession>
<comment type="subcellular location">
    <subcellularLocation>
        <location evidence="1">Nucleus</location>
    </subcellularLocation>
</comment>
<evidence type="ECO:0000256" key="7">
    <source>
        <dbReference type="ARBA" id="ARBA00031963"/>
    </source>
</evidence>
<protein>
    <recommendedName>
        <fullName evidence="3">Mediator of RNA polymerase II transcription subunit 29</fullName>
    </recommendedName>
    <alternativeName>
        <fullName evidence="7">Mediator complex subunit 29</fullName>
    </alternativeName>
</protein>
<dbReference type="GO" id="GO:0006357">
    <property type="term" value="P:regulation of transcription by RNA polymerase II"/>
    <property type="evidence" value="ECO:0007669"/>
    <property type="project" value="TreeGrafter"/>
</dbReference>
<evidence type="ECO:0000256" key="3">
    <source>
        <dbReference type="ARBA" id="ARBA00019684"/>
    </source>
</evidence>
<comment type="similarity">
    <text evidence="2">Belongs to the Mediator complex subunit 29 family.</text>
</comment>
<evidence type="ECO:0000256" key="2">
    <source>
        <dbReference type="ARBA" id="ARBA00009851"/>
    </source>
</evidence>
<keyword evidence="9" id="KW-1185">Reference proteome</keyword>